<name>A0A251XJJ5_CLAMM</name>
<sequence length="763" mass="79006">MHGAAPRPMILMPISRAPARAGLRDPARIPPLEKDERDDPPCPPCRPRAHRRPHRGGRRRGALRRIGAPAAHAAADPALQPAPTASDHLITDVPGLVNGRELGAFTGVDGRTVAASRLIRTESLDRITAAGAATLATAHHVDLVIDLRTPGQIQAKPDVPIPGAKTVAISMFGADGDYPDDTVMYRDLIDKGHVDAADPGVMISAYRSILQAIASHTGNGTILIHCSHGMDRTGTVIDLLDRILGVGSADILHDYLLSNTQLGVDWAKPALLQGTFEAGIASRYAGMDSYIRTTLGVDDQEITALRAQLLVSHDAAAASITVGGVTVPLGDAAGSTGAVVPVGLPALAAGDVRVTTADGSATSSVAVDGRTVTVTVTAADGRTTRTYRVTAGLAAIALPGGSAPTAGGTVAFRAAGLTPGATYRVILHSTPTDVGSVTASSDGTASGTVTIPAGTDPGTHTLTLVDAQGQAVSDPATITVSAAAVSAITATATGARHAAPRSRPAARPSPPTRGRASRSPPSASRASPRSPAARSRAVAPRCAGRDDPCDDAWPGDLAAAPHRRRGRRRVRGRRRGRAGRGGRVAGRLRPPARPRGRPGAGRRAGSRGERRRGHVRRLRPRPVPRPLGRARRAARRGRRGRRRRGSPGLLLRVPRARPRRRAEDAATGTVFVVMHSVRGGGTGPGDLLIDDRAGSANVAPGAVIEVAGVDYAVGSSRAVPKGELPDDAEVWADTPGRLVVITCLQRPDGSPSRDDMVIEATRA</sequence>
<dbReference type="GO" id="GO:0004721">
    <property type="term" value="F:phosphoprotein phosphatase activity"/>
    <property type="evidence" value="ECO:0007669"/>
    <property type="project" value="InterPro"/>
</dbReference>
<accession>A0A251XJJ5</accession>
<dbReference type="InterPro" id="IPR026893">
    <property type="entry name" value="Tyr/Ser_Pase_IphP-type"/>
</dbReference>
<reference evidence="3 4" key="1">
    <citation type="submission" date="2016-08" db="EMBL/GenBank/DDBJ databases">
        <title>Genome sequence of Clavibacter michiganensis subsp. michiganensis strain CASJ007.</title>
        <authorList>
            <person name="Thapa S.P."/>
            <person name="Coaker G."/>
        </authorList>
    </citation>
    <scope>NUCLEOTIDE SEQUENCE [LARGE SCALE GENOMIC DNA]</scope>
    <source>
        <strain evidence="3">CASJ007</strain>
    </source>
</reference>
<feature type="compositionally biased region" description="Low complexity" evidence="1">
    <location>
        <begin position="492"/>
        <end position="541"/>
    </location>
</feature>
<dbReference type="PROSITE" id="PS00383">
    <property type="entry name" value="TYR_PHOSPHATASE_1"/>
    <property type="match status" value="1"/>
</dbReference>
<feature type="compositionally biased region" description="Basic residues" evidence="1">
    <location>
        <begin position="561"/>
        <end position="580"/>
    </location>
</feature>
<feature type="region of interest" description="Disordered" evidence="1">
    <location>
        <begin position="1"/>
        <end position="61"/>
    </location>
</feature>
<dbReference type="AlphaFoldDB" id="A0A251XJJ5"/>
<proteinExistence type="predicted"/>
<feature type="compositionally biased region" description="Basic residues" evidence="1">
    <location>
        <begin position="47"/>
        <end position="61"/>
    </location>
</feature>
<dbReference type="Gene3D" id="3.90.190.10">
    <property type="entry name" value="Protein tyrosine phosphatase superfamily"/>
    <property type="match status" value="1"/>
</dbReference>
<evidence type="ECO:0000313" key="3">
    <source>
        <dbReference type="EMBL" id="OUE03704.1"/>
    </source>
</evidence>
<feature type="compositionally biased region" description="Basic and acidic residues" evidence="1">
    <location>
        <begin position="22"/>
        <end position="40"/>
    </location>
</feature>
<gene>
    <name evidence="3" type="primary">iphP</name>
    <name evidence="3" type="ORF">CMMCAS07_02060</name>
</gene>
<protein>
    <submittedName>
        <fullName evidence="3">Tyrosine-protein phosphatase</fullName>
    </submittedName>
</protein>
<dbReference type="InterPro" id="IPR000387">
    <property type="entry name" value="Tyr_Pase_dom"/>
</dbReference>
<organism evidence="3 4">
    <name type="scientific">Clavibacter michiganensis subsp. michiganensis</name>
    <dbReference type="NCBI Taxonomy" id="33013"/>
    <lineage>
        <taxon>Bacteria</taxon>
        <taxon>Bacillati</taxon>
        <taxon>Actinomycetota</taxon>
        <taxon>Actinomycetes</taxon>
        <taxon>Micrococcales</taxon>
        <taxon>Microbacteriaceae</taxon>
        <taxon>Clavibacter</taxon>
    </lineage>
</organism>
<evidence type="ECO:0000256" key="1">
    <source>
        <dbReference type="SAM" id="MobiDB-lite"/>
    </source>
</evidence>
<feature type="compositionally biased region" description="Basic residues" evidence="1">
    <location>
        <begin position="609"/>
        <end position="645"/>
    </location>
</feature>
<dbReference type="PROSITE" id="PS50056">
    <property type="entry name" value="TYR_PHOSPHATASE_2"/>
    <property type="match status" value="1"/>
</dbReference>
<evidence type="ECO:0000259" key="2">
    <source>
        <dbReference type="PROSITE" id="PS50056"/>
    </source>
</evidence>
<dbReference type="SUPFAM" id="SSF52799">
    <property type="entry name" value="(Phosphotyrosine protein) phosphatases II"/>
    <property type="match status" value="1"/>
</dbReference>
<dbReference type="EMBL" id="MDHH01000001">
    <property type="protein sequence ID" value="OUE03704.1"/>
    <property type="molecule type" value="Genomic_DNA"/>
</dbReference>
<dbReference type="InterPro" id="IPR029021">
    <property type="entry name" value="Prot-tyrosine_phosphatase-like"/>
</dbReference>
<feature type="region of interest" description="Disordered" evidence="1">
    <location>
        <begin position="435"/>
        <end position="455"/>
    </location>
</feature>
<evidence type="ECO:0000313" key="4">
    <source>
        <dbReference type="Proteomes" id="UP000195062"/>
    </source>
</evidence>
<comment type="caution">
    <text evidence="3">The sequence shown here is derived from an EMBL/GenBank/DDBJ whole genome shotgun (WGS) entry which is preliminary data.</text>
</comment>
<feature type="region of interest" description="Disordered" evidence="1">
    <location>
        <begin position="492"/>
        <end position="649"/>
    </location>
</feature>
<dbReference type="Proteomes" id="UP000195062">
    <property type="component" value="Unassembled WGS sequence"/>
</dbReference>
<dbReference type="InterPro" id="IPR016130">
    <property type="entry name" value="Tyr_Pase_AS"/>
</dbReference>
<feature type="domain" description="Tyrosine specific protein phosphatases" evidence="2">
    <location>
        <begin position="207"/>
        <end position="237"/>
    </location>
</feature>
<feature type="compositionally biased region" description="Polar residues" evidence="1">
    <location>
        <begin position="435"/>
        <end position="449"/>
    </location>
</feature>
<keyword evidence="4" id="KW-1185">Reference proteome</keyword>
<dbReference type="Pfam" id="PF13350">
    <property type="entry name" value="Y_phosphatase3"/>
    <property type="match status" value="1"/>
</dbReference>